<evidence type="ECO:0000256" key="1">
    <source>
        <dbReference type="SAM" id="MobiDB-lite"/>
    </source>
</evidence>
<evidence type="ECO:0000313" key="3">
    <source>
        <dbReference type="Proteomes" id="UP000271098"/>
    </source>
</evidence>
<evidence type="ECO:0000313" key="2">
    <source>
        <dbReference type="EMBL" id="VDN30385.1"/>
    </source>
</evidence>
<evidence type="ECO:0000313" key="4">
    <source>
        <dbReference type="WBParaSite" id="GPUH_0001777401-mRNA-1"/>
    </source>
</evidence>
<dbReference type="EMBL" id="UYRT01085638">
    <property type="protein sequence ID" value="VDN30385.1"/>
    <property type="molecule type" value="Genomic_DNA"/>
</dbReference>
<sequence>MLLFPVDQPRSRRAGLRNWPRGRERPERERRRFISLARGRSSASIQCCCSPSISRAVGGPDCAIGHEGGNVRSANDADLFRLHEDGRDVAGGGSGSVDGGAGGVGGGAGDEFHGWRSIENSTRSCYCCCRCCFSCTSFPAGGSGAGSSGGGMWGGGGVVSGGGYVCILIPLRQIQTRSPVSGAMSCYCCCRC</sequence>
<feature type="region of interest" description="Disordered" evidence="1">
    <location>
        <begin position="1"/>
        <end position="27"/>
    </location>
</feature>
<dbReference type="WBParaSite" id="GPUH_0001777401-mRNA-1">
    <property type="protein sequence ID" value="GPUH_0001777401-mRNA-1"/>
    <property type="gene ID" value="GPUH_0001777401"/>
</dbReference>
<keyword evidence="3" id="KW-1185">Reference proteome</keyword>
<reference evidence="2 3" key="2">
    <citation type="submission" date="2018-11" db="EMBL/GenBank/DDBJ databases">
        <authorList>
            <consortium name="Pathogen Informatics"/>
        </authorList>
    </citation>
    <scope>NUCLEOTIDE SEQUENCE [LARGE SCALE GENOMIC DNA]</scope>
</reference>
<reference evidence="4" key="1">
    <citation type="submission" date="2016-06" db="UniProtKB">
        <authorList>
            <consortium name="WormBaseParasite"/>
        </authorList>
    </citation>
    <scope>IDENTIFICATION</scope>
</reference>
<dbReference type="Proteomes" id="UP000271098">
    <property type="component" value="Unassembled WGS sequence"/>
</dbReference>
<accession>A0A183E9W0</accession>
<organism evidence="4">
    <name type="scientific">Gongylonema pulchrum</name>
    <dbReference type="NCBI Taxonomy" id="637853"/>
    <lineage>
        <taxon>Eukaryota</taxon>
        <taxon>Metazoa</taxon>
        <taxon>Ecdysozoa</taxon>
        <taxon>Nematoda</taxon>
        <taxon>Chromadorea</taxon>
        <taxon>Rhabditida</taxon>
        <taxon>Spirurina</taxon>
        <taxon>Spiruromorpha</taxon>
        <taxon>Spiruroidea</taxon>
        <taxon>Gongylonematidae</taxon>
        <taxon>Gongylonema</taxon>
    </lineage>
</organism>
<proteinExistence type="predicted"/>
<gene>
    <name evidence="2" type="ORF">GPUH_LOCUS17751</name>
</gene>
<name>A0A183E9W0_9BILA</name>
<protein>
    <submittedName>
        <fullName evidence="2 4">Uncharacterized protein</fullName>
    </submittedName>
</protein>
<dbReference type="AlphaFoldDB" id="A0A183E9W0"/>